<dbReference type="WBParaSite" id="ACAC_0001170301-mRNA-1">
    <property type="protein sequence ID" value="ACAC_0001170301-mRNA-1"/>
    <property type="gene ID" value="ACAC_0001170301"/>
</dbReference>
<evidence type="ECO:0000313" key="2">
    <source>
        <dbReference type="Proteomes" id="UP000035642"/>
    </source>
</evidence>
<evidence type="ECO:0000313" key="3">
    <source>
        <dbReference type="WBParaSite" id="ACAC_0001170301-mRNA-1"/>
    </source>
</evidence>
<keyword evidence="1" id="KW-1133">Transmembrane helix</keyword>
<evidence type="ECO:0000256" key="1">
    <source>
        <dbReference type="SAM" id="Phobius"/>
    </source>
</evidence>
<reference evidence="3" key="2">
    <citation type="submission" date="2017-02" db="UniProtKB">
        <authorList>
            <consortium name="WormBaseParasite"/>
        </authorList>
    </citation>
    <scope>IDENTIFICATION</scope>
</reference>
<feature type="transmembrane region" description="Helical" evidence="1">
    <location>
        <begin position="94"/>
        <end position="118"/>
    </location>
</feature>
<keyword evidence="1" id="KW-0472">Membrane</keyword>
<proteinExistence type="predicted"/>
<keyword evidence="1" id="KW-0812">Transmembrane</keyword>
<keyword evidence="2" id="KW-1185">Reference proteome</keyword>
<dbReference type="Proteomes" id="UP000035642">
    <property type="component" value="Unassembled WGS sequence"/>
</dbReference>
<dbReference type="AlphaFoldDB" id="A0A0K0DJT3"/>
<reference evidence="2" key="1">
    <citation type="submission" date="2012-09" db="EMBL/GenBank/DDBJ databases">
        <authorList>
            <person name="Martin A.A."/>
        </authorList>
    </citation>
    <scope>NUCLEOTIDE SEQUENCE</scope>
</reference>
<organism evidence="2 3">
    <name type="scientific">Angiostrongylus cantonensis</name>
    <name type="common">Rat lungworm</name>
    <dbReference type="NCBI Taxonomy" id="6313"/>
    <lineage>
        <taxon>Eukaryota</taxon>
        <taxon>Metazoa</taxon>
        <taxon>Ecdysozoa</taxon>
        <taxon>Nematoda</taxon>
        <taxon>Chromadorea</taxon>
        <taxon>Rhabditida</taxon>
        <taxon>Rhabditina</taxon>
        <taxon>Rhabditomorpha</taxon>
        <taxon>Strongyloidea</taxon>
        <taxon>Metastrongylidae</taxon>
        <taxon>Angiostrongylus</taxon>
    </lineage>
</organism>
<accession>A0A0K0DJT3</accession>
<name>A0A0K0DJT3_ANGCA</name>
<dbReference type="STRING" id="6313.A0A0K0DJT3"/>
<protein>
    <submittedName>
        <fullName evidence="3">Uncharacterized protein</fullName>
    </submittedName>
</protein>
<sequence length="178" mass="20524">MQQRGTFEATHGGLFTYGAFDTKNCGQTPVHRSLADQNLSPISWLKLLEPLCKSSYNATEELYRKTGKVTPPTLDFTIRMKKFPLTLFTTLLSFAYLLAYSNVFVQNFVVKTFLYLFLAQSKKMERSKCYFAIFPKEFAGFGPEWAFGRTIHPPILQHLRHRTKANRIRTVTSKTDNH</sequence>